<evidence type="ECO:0000256" key="1">
    <source>
        <dbReference type="ARBA" id="ARBA00010290"/>
    </source>
</evidence>
<protein>
    <submittedName>
        <fullName evidence="6">Uncharacterized protein</fullName>
    </submittedName>
</protein>
<dbReference type="InterPro" id="IPR006689">
    <property type="entry name" value="Small_GTPase_ARF/SAR"/>
</dbReference>
<dbReference type="PANTHER" id="PTHR45697">
    <property type="entry name" value="ADP-RIBOSYLATION FACTOR-LIKE PROTEIN 2-RELATED"/>
    <property type="match status" value="1"/>
</dbReference>
<keyword evidence="3 5" id="KW-0547">Nucleotide-binding</keyword>
<sequence>VVFVIDCNDEQRIQLARKELIDLSKKLGRSSTIPIVIAANKQDLSHSLRKEELIKKLSLTKIQSNEWKIFEMSAHT</sequence>
<dbReference type="GO" id="GO:0003924">
    <property type="term" value="F:GTPase activity"/>
    <property type="evidence" value="ECO:0007669"/>
    <property type="project" value="InterPro"/>
</dbReference>
<dbReference type="EMBL" id="CAJOBE010062028">
    <property type="protein sequence ID" value="CAF4389406.1"/>
    <property type="molecule type" value="Genomic_DNA"/>
</dbReference>
<reference evidence="6" key="1">
    <citation type="submission" date="2021-02" db="EMBL/GenBank/DDBJ databases">
        <authorList>
            <person name="Nowell W R."/>
        </authorList>
    </citation>
    <scope>NUCLEOTIDE SEQUENCE</scope>
</reference>
<evidence type="ECO:0000313" key="6">
    <source>
        <dbReference type="EMBL" id="CAF4389406.1"/>
    </source>
</evidence>
<gene>
    <name evidence="6" type="ORF">FNK824_LOCUS43569</name>
</gene>
<proteinExistence type="inferred from homology"/>
<keyword evidence="4 5" id="KW-0342">GTP-binding</keyword>
<evidence type="ECO:0000256" key="3">
    <source>
        <dbReference type="ARBA" id="ARBA00022741"/>
    </source>
</evidence>
<dbReference type="Gene3D" id="3.40.50.300">
    <property type="entry name" value="P-loop containing nucleotide triphosphate hydrolases"/>
    <property type="match status" value="1"/>
</dbReference>
<feature type="non-terminal residue" evidence="6">
    <location>
        <position position="1"/>
    </location>
</feature>
<dbReference type="InterPro" id="IPR044612">
    <property type="entry name" value="ARL2/3"/>
</dbReference>
<evidence type="ECO:0000256" key="2">
    <source>
        <dbReference type="ARBA" id="ARBA00022707"/>
    </source>
</evidence>
<feature type="non-terminal residue" evidence="6">
    <location>
        <position position="76"/>
    </location>
</feature>
<feature type="binding site" evidence="5">
    <location>
        <begin position="40"/>
        <end position="43"/>
    </location>
    <ligand>
        <name>GTP</name>
        <dbReference type="ChEBI" id="CHEBI:37565"/>
    </ligand>
</feature>
<keyword evidence="2" id="KW-0449">Lipoprotein</keyword>
<dbReference type="Pfam" id="PF00025">
    <property type="entry name" value="Arf"/>
    <property type="match status" value="1"/>
</dbReference>
<dbReference type="GO" id="GO:0005525">
    <property type="term" value="F:GTP binding"/>
    <property type="evidence" value="ECO:0007669"/>
    <property type="project" value="UniProtKB-KW"/>
</dbReference>
<evidence type="ECO:0000313" key="7">
    <source>
        <dbReference type="Proteomes" id="UP000663874"/>
    </source>
</evidence>
<keyword evidence="2" id="KW-0519">Myristate</keyword>
<organism evidence="6 7">
    <name type="scientific">Rotaria sordida</name>
    <dbReference type="NCBI Taxonomy" id="392033"/>
    <lineage>
        <taxon>Eukaryota</taxon>
        <taxon>Metazoa</taxon>
        <taxon>Spiralia</taxon>
        <taxon>Gnathifera</taxon>
        <taxon>Rotifera</taxon>
        <taxon>Eurotatoria</taxon>
        <taxon>Bdelloidea</taxon>
        <taxon>Philodinida</taxon>
        <taxon>Philodinidae</taxon>
        <taxon>Rotaria</taxon>
    </lineage>
</organism>
<dbReference type="Proteomes" id="UP000663874">
    <property type="component" value="Unassembled WGS sequence"/>
</dbReference>
<comment type="similarity">
    <text evidence="1">Belongs to the small GTPase superfamily. Arf family.</text>
</comment>
<evidence type="ECO:0000256" key="4">
    <source>
        <dbReference type="ARBA" id="ARBA00023134"/>
    </source>
</evidence>
<dbReference type="InterPro" id="IPR027417">
    <property type="entry name" value="P-loop_NTPase"/>
</dbReference>
<name>A0A820NJ98_9BILA</name>
<dbReference type="SUPFAM" id="SSF52540">
    <property type="entry name" value="P-loop containing nucleoside triphosphate hydrolases"/>
    <property type="match status" value="1"/>
</dbReference>
<accession>A0A820NJ98</accession>
<comment type="caution">
    <text evidence="6">The sequence shown here is derived from an EMBL/GenBank/DDBJ whole genome shotgun (WGS) entry which is preliminary data.</text>
</comment>
<evidence type="ECO:0000256" key="5">
    <source>
        <dbReference type="PIRSR" id="PIRSR606689-1"/>
    </source>
</evidence>
<dbReference type="AlphaFoldDB" id="A0A820NJ98"/>